<evidence type="ECO:0000256" key="6">
    <source>
        <dbReference type="PROSITE-ProRule" id="PRU00104"/>
    </source>
</evidence>
<keyword evidence="4" id="KW-0808">Transferase</keyword>
<proteinExistence type="predicted"/>
<sequence length="817" mass="96560">MIIDTLFVKYLIKCNTNESLLNAVQALSDRGEFTSQYQYALALFGSSSEFSYLRSKIYNQAWKLCYEDEKILIDNNGNEISKVIAFYVLKKGDQKCFNKDMIINEKSINDKIKTKSIENREEYNKKYNELKAKFNNLLMKNRDYYRSYTFWLSYISGQENDKFTIDVENDPYLFNAATKIFSENPLIKVKYDVSKIQFPEYLTLDMMYLIRYQLTAKNLLNFDPYSIKIKNLCSLVYLLYANRVTLKEIEKIQNKMSPNSFAILILVYMNYISEKIPQKIFDSIMSKVDIYDSRNFLLIRILNIVYKKFGYKFENDDKEDFLYIASIKLNVDLKKVTNTRYSYTKRLISKGFFNENENKQLIEANKEDFINFIEKYVYLSKGDRKLTAIIIFQKYSKNDNKKIELIMCLIDKSYYDMAADSLIELTPTTEIINILKDEKIITKIKSLLSNIKIQKAACIFEKFNLKEFIDFGTKIKIFLNFSLSKCKYEINRKRLFEESMNLLIQKDMKKILIRIRYISEKGQDGGGLAKDWFTNVSDEIIKTNAFITTPNGTSLTFNPIYDYQLMYEFIGKFIALTITNKKTIGLKLSSFIWRKIMNEKITLEDMNDYDSEIYRSLKWISENDVNDLMMTFVDSNDEELCENGKNIELTNENKDKFIDLMIVKKLIKPNKEAIFSIIKGFRSIMEIDNIKIFKPEEIKELVNGKESIDIEDWKENTIHNNKEKYDEFFEIISKWSQENLKKLLKFVTGLPIVPFEGFRYWTKYEQSFTLDFTEKSSNRLPISHTCFNKIDIPIYQSKEIFESKLLYAIDCNDFGIA</sequence>
<evidence type="ECO:0000259" key="8">
    <source>
        <dbReference type="PROSITE" id="PS50237"/>
    </source>
</evidence>
<dbReference type="Pfam" id="PF00632">
    <property type="entry name" value="HECT"/>
    <property type="match status" value="1"/>
</dbReference>
<keyword evidence="10" id="KW-1185">Reference proteome</keyword>
<evidence type="ECO:0000256" key="7">
    <source>
        <dbReference type="SAM" id="Coils"/>
    </source>
</evidence>
<dbReference type="Gene3D" id="3.90.1750.10">
    <property type="entry name" value="Hect, E3 ligase catalytic domains"/>
    <property type="match status" value="1"/>
</dbReference>
<dbReference type="SMART" id="SM00119">
    <property type="entry name" value="HECTc"/>
    <property type="match status" value="1"/>
</dbReference>
<dbReference type="Gene3D" id="3.30.2410.10">
    <property type="entry name" value="Hect, E3 ligase catalytic domain"/>
    <property type="match status" value="1"/>
</dbReference>
<feature type="domain" description="HECT" evidence="8">
    <location>
        <begin position="504"/>
        <end position="817"/>
    </location>
</feature>
<evidence type="ECO:0000256" key="1">
    <source>
        <dbReference type="ARBA" id="ARBA00000885"/>
    </source>
</evidence>
<dbReference type="Gene3D" id="3.30.2160.10">
    <property type="entry name" value="Hect, E3 ligase catalytic domain"/>
    <property type="match status" value="1"/>
</dbReference>
<comment type="pathway">
    <text evidence="2">Protein modification; protein ubiquitination.</text>
</comment>
<evidence type="ECO:0000313" key="10">
    <source>
        <dbReference type="Proteomes" id="UP001470230"/>
    </source>
</evidence>
<evidence type="ECO:0000256" key="5">
    <source>
        <dbReference type="ARBA" id="ARBA00022786"/>
    </source>
</evidence>
<reference evidence="9 10" key="1">
    <citation type="submission" date="2024-04" db="EMBL/GenBank/DDBJ databases">
        <title>Tritrichomonas musculus Genome.</title>
        <authorList>
            <person name="Alves-Ferreira E."/>
            <person name="Grigg M."/>
            <person name="Lorenzi H."/>
            <person name="Galac M."/>
        </authorList>
    </citation>
    <scope>NUCLEOTIDE SEQUENCE [LARGE SCALE GENOMIC DNA]</scope>
    <source>
        <strain evidence="9 10">EAF2021</strain>
    </source>
</reference>
<feature type="coiled-coil region" evidence="7">
    <location>
        <begin position="113"/>
        <end position="140"/>
    </location>
</feature>
<keyword evidence="7" id="KW-0175">Coiled coil</keyword>
<gene>
    <name evidence="9" type="ORF">M9Y10_027208</name>
</gene>
<protein>
    <recommendedName>
        <fullName evidence="3">HECT-type E3 ubiquitin transferase</fullName>
        <ecNumber evidence="3">2.3.2.26</ecNumber>
    </recommendedName>
</protein>
<organism evidence="9 10">
    <name type="scientific">Tritrichomonas musculus</name>
    <dbReference type="NCBI Taxonomy" id="1915356"/>
    <lineage>
        <taxon>Eukaryota</taxon>
        <taxon>Metamonada</taxon>
        <taxon>Parabasalia</taxon>
        <taxon>Tritrichomonadida</taxon>
        <taxon>Tritrichomonadidae</taxon>
        <taxon>Tritrichomonas</taxon>
    </lineage>
</organism>
<keyword evidence="5 6" id="KW-0833">Ubl conjugation pathway</keyword>
<feature type="active site" description="Glycyl thioester intermediate" evidence="6">
    <location>
        <position position="786"/>
    </location>
</feature>
<name>A0ABR2H5U7_9EUKA</name>
<dbReference type="PANTHER" id="PTHR11254">
    <property type="entry name" value="HECT DOMAIN UBIQUITIN-PROTEIN LIGASE"/>
    <property type="match status" value="1"/>
</dbReference>
<evidence type="ECO:0000256" key="3">
    <source>
        <dbReference type="ARBA" id="ARBA00012485"/>
    </source>
</evidence>
<dbReference type="EC" id="2.3.2.26" evidence="3"/>
<dbReference type="InterPro" id="IPR035983">
    <property type="entry name" value="Hect_E3_ubiquitin_ligase"/>
</dbReference>
<evidence type="ECO:0000256" key="2">
    <source>
        <dbReference type="ARBA" id="ARBA00004906"/>
    </source>
</evidence>
<dbReference type="PANTHER" id="PTHR11254:SF440">
    <property type="entry name" value="E3 UBIQUITIN-PROTEIN LIGASE NEDD-4"/>
    <property type="match status" value="1"/>
</dbReference>
<evidence type="ECO:0000313" key="9">
    <source>
        <dbReference type="EMBL" id="KAK8841583.1"/>
    </source>
</evidence>
<evidence type="ECO:0000256" key="4">
    <source>
        <dbReference type="ARBA" id="ARBA00022679"/>
    </source>
</evidence>
<dbReference type="SUPFAM" id="SSF56204">
    <property type="entry name" value="Hect, E3 ligase catalytic domain"/>
    <property type="match status" value="1"/>
</dbReference>
<dbReference type="InterPro" id="IPR000569">
    <property type="entry name" value="HECT_dom"/>
</dbReference>
<dbReference type="InterPro" id="IPR050409">
    <property type="entry name" value="E3_ubiq-protein_ligase"/>
</dbReference>
<accession>A0ABR2H5U7</accession>
<comment type="catalytic activity">
    <reaction evidence="1">
        <text>S-ubiquitinyl-[E2 ubiquitin-conjugating enzyme]-L-cysteine + [acceptor protein]-L-lysine = [E2 ubiquitin-conjugating enzyme]-L-cysteine + N(6)-ubiquitinyl-[acceptor protein]-L-lysine.</text>
        <dbReference type="EC" id="2.3.2.26"/>
    </reaction>
</comment>
<comment type="caution">
    <text evidence="9">The sequence shown here is derived from an EMBL/GenBank/DDBJ whole genome shotgun (WGS) entry which is preliminary data.</text>
</comment>
<dbReference type="Proteomes" id="UP001470230">
    <property type="component" value="Unassembled WGS sequence"/>
</dbReference>
<dbReference type="PROSITE" id="PS50237">
    <property type="entry name" value="HECT"/>
    <property type="match status" value="1"/>
</dbReference>
<dbReference type="EMBL" id="JAPFFF010000041">
    <property type="protein sequence ID" value="KAK8841583.1"/>
    <property type="molecule type" value="Genomic_DNA"/>
</dbReference>